<protein>
    <submittedName>
        <fullName evidence="3">Uncharacterized protein</fullName>
    </submittedName>
</protein>
<dbReference type="PANTHER" id="PTHR21859">
    <property type="entry name" value="ACROSOME-SPECIFIC PROTEIN"/>
    <property type="match status" value="1"/>
</dbReference>
<sequence>MVQGKVMVQKNLEQFATSNLSRDIFDTEELCTLQSQSCDTLTTSELGSSKMLNVNMSKVETALATEHPSAKILVPQDSKLSDLKGQLLNSLTSKASLTQSQSGCSRDMEASQVLHVQVEDSRISKDQQQESWDSKLAFWQHQEPVESVATFMSDGLPEAHRLTTTIGKIVEEKLACRYGSEASELSQEQEELQAQGGPGKRHPSNHRALSDPQQKKRASIKSCSQEPVCADQNRLTSVRQIRDRVRHPQKVVTFKDQLFSQSQPPSSLPSRESVSHPSPTCVHQVRQALSATRRDPDESAVFSDLTLLLKQKMLLRHFQGEKFP</sequence>
<gene>
    <name evidence="3" type="ORF">PANDA_022419</name>
</gene>
<comment type="similarity">
    <text evidence="1">Belongs to the SPATA31 family.</text>
</comment>
<dbReference type="EMBL" id="GL197054">
    <property type="protein sequence ID" value="EFB28278.1"/>
    <property type="molecule type" value="Genomic_DNA"/>
</dbReference>
<reference evidence="3" key="1">
    <citation type="journal article" date="2010" name="Nature">
        <title>The sequence and de novo assembly of the giant panda genome.</title>
        <authorList>
            <person name="Li R."/>
            <person name="Fan W."/>
            <person name="Tian G."/>
            <person name="Zhu H."/>
            <person name="He L."/>
            <person name="Cai J."/>
            <person name="Huang Q."/>
            <person name="Cai Q."/>
            <person name="Li B."/>
            <person name="Bai Y."/>
            <person name="Zhang Z."/>
            <person name="Zhang Y."/>
            <person name="Wang W."/>
            <person name="Li J."/>
            <person name="Wei F."/>
            <person name="Li H."/>
            <person name="Jian M."/>
            <person name="Li J."/>
            <person name="Zhang Z."/>
            <person name="Nielsen R."/>
            <person name="Li D."/>
            <person name="Gu W."/>
            <person name="Yang Z."/>
            <person name="Xuan Z."/>
            <person name="Ryder O.A."/>
            <person name="Leung F.C."/>
            <person name="Zhou Y."/>
            <person name="Cao J."/>
            <person name="Sun X."/>
            <person name="Fu Y."/>
            <person name="Fang X."/>
            <person name="Guo X."/>
            <person name="Wang B."/>
            <person name="Hou R."/>
            <person name="Shen F."/>
            <person name="Mu B."/>
            <person name="Ni P."/>
            <person name="Lin R."/>
            <person name="Qian W."/>
            <person name="Wang G."/>
            <person name="Yu C."/>
            <person name="Nie W."/>
            <person name="Wang J."/>
            <person name="Wu Z."/>
            <person name="Liang H."/>
            <person name="Min J."/>
            <person name="Wu Q."/>
            <person name="Cheng S."/>
            <person name="Ruan J."/>
            <person name="Wang M."/>
            <person name="Shi Z."/>
            <person name="Wen M."/>
            <person name="Liu B."/>
            <person name="Ren X."/>
            <person name="Zheng H."/>
            <person name="Dong D."/>
            <person name="Cook K."/>
            <person name="Shan G."/>
            <person name="Zhang H."/>
            <person name="Kosiol C."/>
            <person name="Xie X."/>
            <person name="Lu Z."/>
            <person name="Zheng H."/>
            <person name="Li Y."/>
            <person name="Steiner C.C."/>
            <person name="Lam T.T."/>
            <person name="Lin S."/>
            <person name="Zhang Q."/>
            <person name="Li G."/>
            <person name="Tian J."/>
            <person name="Gong T."/>
            <person name="Liu H."/>
            <person name="Zhang D."/>
            <person name="Fang L."/>
            <person name="Ye C."/>
            <person name="Zhang J."/>
            <person name="Hu W."/>
            <person name="Xu A."/>
            <person name="Ren Y."/>
            <person name="Zhang G."/>
            <person name="Bruford M.W."/>
            <person name="Li Q."/>
            <person name="Ma L."/>
            <person name="Guo Y."/>
            <person name="An N."/>
            <person name="Hu Y."/>
            <person name="Zheng Y."/>
            <person name="Shi Y."/>
            <person name="Li Z."/>
            <person name="Liu Q."/>
            <person name="Chen Y."/>
            <person name="Zhao J."/>
            <person name="Qu N."/>
            <person name="Zhao S."/>
            <person name="Tian F."/>
            <person name="Wang X."/>
            <person name="Wang H."/>
            <person name="Xu L."/>
            <person name="Liu X."/>
            <person name="Vinar T."/>
            <person name="Wang Y."/>
            <person name="Lam T.W."/>
            <person name="Yiu S.M."/>
            <person name="Liu S."/>
            <person name="Zhang H."/>
            <person name="Li D."/>
            <person name="Huang Y."/>
            <person name="Wang X."/>
            <person name="Yang G."/>
            <person name="Jiang Z."/>
            <person name="Wang J."/>
            <person name="Qin N."/>
            <person name="Li L."/>
            <person name="Li J."/>
            <person name="Bolund L."/>
            <person name="Kristiansen K."/>
            <person name="Wong G.K."/>
            <person name="Olson M."/>
            <person name="Zhang X."/>
            <person name="Li S."/>
            <person name="Yang H."/>
            <person name="Wang J."/>
            <person name="Wang J."/>
        </authorList>
    </citation>
    <scope>NUCLEOTIDE SEQUENCE [LARGE SCALE GENOMIC DNA]</scope>
</reference>
<evidence type="ECO:0000256" key="2">
    <source>
        <dbReference type="SAM" id="MobiDB-lite"/>
    </source>
</evidence>
<organism evidence="3">
    <name type="scientific">Ailuropoda melanoleuca</name>
    <name type="common">Giant panda</name>
    <dbReference type="NCBI Taxonomy" id="9646"/>
    <lineage>
        <taxon>Eukaryota</taxon>
        <taxon>Metazoa</taxon>
        <taxon>Chordata</taxon>
        <taxon>Craniata</taxon>
        <taxon>Vertebrata</taxon>
        <taxon>Euteleostomi</taxon>
        <taxon>Mammalia</taxon>
        <taxon>Eutheria</taxon>
        <taxon>Laurasiatheria</taxon>
        <taxon>Carnivora</taxon>
        <taxon>Caniformia</taxon>
        <taxon>Ursidae</taxon>
        <taxon>Ailuropoda</taxon>
    </lineage>
</organism>
<dbReference type="InParanoid" id="D2I8J2"/>
<dbReference type="AlphaFoldDB" id="D2I8J2"/>
<accession>D2I8J2</accession>
<evidence type="ECO:0000256" key="1">
    <source>
        <dbReference type="ARBA" id="ARBA00035009"/>
    </source>
</evidence>
<feature type="region of interest" description="Disordered" evidence="2">
    <location>
        <begin position="181"/>
        <end position="225"/>
    </location>
</feature>
<evidence type="ECO:0000313" key="3">
    <source>
        <dbReference type="EMBL" id="EFB28278.1"/>
    </source>
</evidence>
<dbReference type="PANTHER" id="PTHR21859:SF51">
    <property type="entry name" value="RIKEN CDNA 1700014D04 GENE"/>
    <property type="match status" value="1"/>
</dbReference>
<feature type="compositionally biased region" description="Low complexity" evidence="2">
    <location>
        <begin position="257"/>
        <end position="270"/>
    </location>
</feature>
<proteinExistence type="inferred from homology"/>
<name>D2I8J2_AILME</name>
<feature type="region of interest" description="Disordered" evidence="2">
    <location>
        <begin position="255"/>
        <end position="279"/>
    </location>
</feature>